<comment type="subcellular location">
    <subcellularLocation>
        <location evidence="1">Membrane</location>
        <topology evidence="1">Multi-pass membrane protein</topology>
    </subcellularLocation>
</comment>
<feature type="transmembrane region" description="Helical" evidence="5">
    <location>
        <begin position="54"/>
        <end position="80"/>
    </location>
</feature>
<name>A0A914I448_GLORO</name>
<proteinExistence type="predicted"/>
<dbReference type="PANTHER" id="PTHR47518">
    <property type="entry name" value="SERPENTINE RECEPTOR CLASS EPSILON-13-RELATED"/>
    <property type="match status" value="1"/>
</dbReference>
<evidence type="ECO:0000256" key="3">
    <source>
        <dbReference type="ARBA" id="ARBA00022989"/>
    </source>
</evidence>
<evidence type="ECO:0000313" key="7">
    <source>
        <dbReference type="WBParaSite" id="Gr19_v10_g714.t1"/>
    </source>
</evidence>
<protein>
    <submittedName>
        <fullName evidence="7">Gustatory receptor</fullName>
    </submittedName>
</protein>
<dbReference type="InterPro" id="IPR052854">
    <property type="entry name" value="Serpentine_rcpt_epsilon"/>
</dbReference>
<evidence type="ECO:0000256" key="1">
    <source>
        <dbReference type="ARBA" id="ARBA00004141"/>
    </source>
</evidence>
<dbReference type="WBParaSite" id="Gr19_v10_g714.t1">
    <property type="protein sequence ID" value="Gr19_v10_g714.t1"/>
    <property type="gene ID" value="Gr19_v10_g714"/>
</dbReference>
<feature type="transmembrane region" description="Helical" evidence="5">
    <location>
        <begin position="100"/>
        <end position="120"/>
    </location>
</feature>
<dbReference type="Proteomes" id="UP000887572">
    <property type="component" value="Unplaced"/>
</dbReference>
<evidence type="ECO:0000256" key="2">
    <source>
        <dbReference type="ARBA" id="ARBA00022692"/>
    </source>
</evidence>
<feature type="transmembrane region" description="Helical" evidence="5">
    <location>
        <begin position="244"/>
        <end position="264"/>
    </location>
</feature>
<keyword evidence="2 5" id="KW-0812">Transmembrane</keyword>
<accession>A0A914I448</accession>
<feature type="transmembrane region" description="Helical" evidence="5">
    <location>
        <begin position="16"/>
        <end position="42"/>
    </location>
</feature>
<feature type="transmembrane region" description="Helical" evidence="5">
    <location>
        <begin position="158"/>
        <end position="182"/>
    </location>
</feature>
<evidence type="ECO:0000313" key="6">
    <source>
        <dbReference type="Proteomes" id="UP000887572"/>
    </source>
</evidence>
<dbReference type="PANTHER" id="PTHR47518:SF11">
    <property type="entry name" value="SERPENTINE RECEPTOR, CLASS E (EPSILON)-RELATED"/>
    <property type="match status" value="1"/>
</dbReference>
<organism evidence="6 7">
    <name type="scientific">Globodera rostochiensis</name>
    <name type="common">Golden nematode worm</name>
    <name type="synonym">Heterodera rostochiensis</name>
    <dbReference type="NCBI Taxonomy" id="31243"/>
    <lineage>
        <taxon>Eukaryota</taxon>
        <taxon>Metazoa</taxon>
        <taxon>Ecdysozoa</taxon>
        <taxon>Nematoda</taxon>
        <taxon>Chromadorea</taxon>
        <taxon>Rhabditida</taxon>
        <taxon>Tylenchina</taxon>
        <taxon>Tylenchomorpha</taxon>
        <taxon>Tylenchoidea</taxon>
        <taxon>Heteroderidae</taxon>
        <taxon>Heteroderinae</taxon>
        <taxon>Globodera</taxon>
    </lineage>
</organism>
<sequence>MNNSNKIETAQFETTILFTMSGIELLLSLIELPTSALNIYLISRTSLIHMNLKFILLYQSAWIFFRGIGRFVICLLKFFTADALSSEQFQPMRFVYQLSAYNRNFVAHILIIERIMATFLRKNYERTAGWFFSIGWITIVFFISLYDTVTTSAENTSIFGLITTLALLILGAIELFIFIWLWRFNKKAYKKSLAKENLHCLTERYQISENIRIGKQLLPTVILQLLNVAFTSAYLSVTNFDIEFYPNICLMVVVTMTTLFGLLIEVTMITHHPFLSRNLHQILRNFAAKLGFHTVQVHAAQNYGATPAEVGDVRQGIAMLDIINGQILTQNGDHFAMLKDAWEGFISFQ</sequence>
<evidence type="ECO:0000256" key="4">
    <source>
        <dbReference type="ARBA" id="ARBA00023136"/>
    </source>
</evidence>
<feature type="transmembrane region" description="Helical" evidence="5">
    <location>
        <begin position="127"/>
        <end position="146"/>
    </location>
</feature>
<dbReference type="AlphaFoldDB" id="A0A914I448"/>
<evidence type="ECO:0000256" key="5">
    <source>
        <dbReference type="SAM" id="Phobius"/>
    </source>
</evidence>
<dbReference type="Pfam" id="PF10292">
    <property type="entry name" value="7TM_GPCR_Srab"/>
    <property type="match status" value="1"/>
</dbReference>
<keyword evidence="4 5" id="KW-0472">Membrane</keyword>
<reference evidence="7" key="1">
    <citation type="submission" date="2022-11" db="UniProtKB">
        <authorList>
            <consortium name="WormBaseParasite"/>
        </authorList>
    </citation>
    <scope>IDENTIFICATION</scope>
</reference>
<dbReference type="GO" id="GO:0016020">
    <property type="term" value="C:membrane"/>
    <property type="evidence" value="ECO:0007669"/>
    <property type="project" value="UniProtKB-SubCell"/>
</dbReference>
<keyword evidence="3 5" id="KW-1133">Transmembrane helix</keyword>
<dbReference type="InterPro" id="IPR019408">
    <property type="entry name" value="7TM_GPCR_serpentine_rcpt_Srab"/>
</dbReference>
<keyword evidence="6" id="KW-1185">Reference proteome</keyword>